<reference evidence="2 3" key="3">
    <citation type="journal article" date="2013" name="Rice">
        <title>Improvement of the Oryza sativa Nipponbare reference genome using next generation sequence and optical map data.</title>
        <authorList>
            <person name="Kawahara Y."/>
            <person name="de la Bastide M."/>
            <person name="Hamilton J.P."/>
            <person name="Kanamori H."/>
            <person name="McCombie W.R."/>
            <person name="Ouyang S."/>
            <person name="Schwartz D.C."/>
            <person name="Tanaka T."/>
            <person name="Wu J."/>
            <person name="Zhou S."/>
            <person name="Childs K.L."/>
            <person name="Davidson R.M."/>
            <person name="Lin H."/>
            <person name="Quesada-Ocampo L."/>
            <person name="Vaillancourt B."/>
            <person name="Sakai H."/>
            <person name="Lee S.S."/>
            <person name="Kim J."/>
            <person name="Numa H."/>
            <person name="Itoh T."/>
            <person name="Buell C.R."/>
            <person name="Matsumoto T."/>
        </authorList>
    </citation>
    <scope>NUCLEOTIDE SEQUENCE [LARGE SCALE GENOMIC DNA]</scope>
    <source>
        <strain evidence="3">cv. Nipponbare</strain>
    </source>
</reference>
<dbReference type="PANTHER" id="PTHR35120:SF2">
    <property type="entry name" value="AMINOTRANSFERASE-LIKE PLANT MOBILE DOMAIN-CONTAINING PROTEIN"/>
    <property type="match status" value="1"/>
</dbReference>
<feature type="region of interest" description="Disordered" evidence="1">
    <location>
        <begin position="1"/>
        <end position="45"/>
    </location>
</feature>
<sequence length="136" mass="14360">MSISPPPRTRPNGGMRRRGSDQAAAPAPPPLRLLDPPAPPSATHDAGLRALGLLDFVRLDLASPRPDLVAELVANYNALTKRSEVRGGSIVVSRVAFAEALALPRTRPDIRAAADLDAAAAASAAARSWRRTSSRR</sequence>
<keyword evidence="3" id="KW-1185">Reference proteome</keyword>
<evidence type="ECO:0000256" key="1">
    <source>
        <dbReference type="SAM" id="MobiDB-lite"/>
    </source>
</evidence>
<dbReference type="InParanoid" id="A0A0P0X1M1"/>
<reference evidence="3" key="1">
    <citation type="journal article" date="2005" name="Nature">
        <title>The map-based sequence of the rice genome.</title>
        <authorList>
            <consortium name="International rice genome sequencing project (IRGSP)"/>
            <person name="Matsumoto T."/>
            <person name="Wu J."/>
            <person name="Kanamori H."/>
            <person name="Katayose Y."/>
            <person name="Fujisawa M."/>
            <person name="Namiki N."/>
            <person name="Mizuno H."/>
            <person name="Yamamoto K."/>
            <person name="Antonio B.A."/>
            <person name="Baba T."/>
            <person name="Sakata K."/>
            <person name="Nagamura Y."/>
            <person name="Aoki H."/>
            <person name="Arikawa K."/>
            <person name="Arita K."/>
            <person name="Bito T."/>
            <person name="Chiden Y."/>
            <person name="Fujitsuka N."/>
            <person name="Fukunaka R."/>
            <person name="Hamada M."/>
            <person name="Harada C."/>
            <person name="Hayashi A."/>
            <person name="Hijishita S."/>
            <person name="Honda M."/>
            <person name="Hosokawa S."/>
            <person name="Ichikawa Y."/>
            <person name="Idonuma A."/>
            <person name="Iijima M."/>
            <person name="Ikeda M."/>
            <person name="Ikeno M."/>
            <person name="Ito K."/>
            <person name="Ito S."/>
            <person name="Ito T."/>
            <person name="Ito Y."/>
            <person name="Ito Y."/>
            <person name="Iwabuchi A."/>
            <person name="Kamiya K."/>
            <person name="Karasawa W."/>
            <person name="Kurita K."/>
            <person name="Katagiri S."/>
            <person name="Kikuta A."/>
            <person name="Kobayashi H."/>
            <person name="Kobayashi N."/>
            <person name="Machita K."/>
            <person name="Maehara T."/>
            <person name="Masukawa M."/>
            <person name="Mizubayashi T."/>
            <person name="Mukai Y."/>
            <person name="Nagasaki H."/>
            <person name="Nagata Y."/>
            <person name="Naito S."/>
            <person name="Nakashima M."/>
            <person name="Nakama Y."/>
            <person name="Nakamichi Y."/>
            <person name="Nakamura M."/>
            <person name="Meguro A."/>
            <person name="Negishi M."/>
            <person name="Ohta I."/>
            <person name="Ohta T."/>
            <person name="Okamoto M."/>
            <person name="Ono N."/>
            <person name="Saji S."/>
            <person name="Sakaguchi M."/>
            <person name="Sakai K."/>
            <person name="Shibata M."/>
            <person name="Shimokawa T."/>
            <person name="Song J."/>
            <person name="Takazaki Y."/>
            <person name="Terasawa K."/>
            <person name="Tsugane M."/>
            <person name="Tsuji K."/>
            <person name="Ueda S."/>
            <person name="Waki K."/>
            <person name="Yamagata H."/>
            <person name="Yamamoto M."/>
            <person name="Yamamoto S."/>
            <person name="Yamane H."/>
            <person name="Yoshiki S."/>
            <person name="Yoshihara R."/>
            <person name="Yukawa K."/>
            <person name="Zhong H."/>
            <person name="Yano M."/>
            <person name="Yuan Q."/>
            <person name="Ouyang S."/>
            <person name="Liu J."/>
            <person name="Jones K.M."/>
            <person name="Gansberger K."/>
            <person name="Moffat K."/>
            <person name="Hill J."/>
            <person name="Bera J."/>
            <person name="Fadrosh D."/>
            <person name="Jin S."/>
            <person name="Johri S."/>
            <person name="Kim M."/>
            <person name="Overton L."/>
            <person name="Reardon M."/>
            <person name="Tsitrin T."/>
            <person name="Vuong H."/>
            <person name="Weaver B."/>
            <person name="Ciecko A."/>
            <person name="Tallon L."/>
            <person name="Jackson J."/>
            <person name="Pai G."/>
            <person name="Aken S.V."/>
            <person name="Utterback T."/>
            <person name="Reidmuller S."/>
            <person name="Feldblyum T."/>
            <person name="Hsiao J."/>
            <person name="Zismann V."/>
            <person name="Iobst S."/>
            <person name="de Vazeille A.R."/>
            <person name="Buell C.R."/>
            <person name="Ying K."/>
            <person name="Li Y."/>
            <person name="Lu T."/>
            <person name="Huang Y."/>
            <person name="Zhao Q."/>
            <person name="Feng Q."/>
            <person name="Zhang L."/>
            <person name="Zhu J."/>
            <person name="Weng Q."/>
            <person name="Mu J."/>
            <person name="Lu Y."/>
            <person name="Fan D."/>
            <person name="Liu Y."/>
            <person name="Guan J."/>
            <person name="Zhang Y."/>
            <person name="Yu S."/>
            <person name="Liu X."/>
            <person name="Zhang Y."/>
            <person name="Hong G."/>
            <person name="Han B."/>
            <person name="Choisne N."/>
            <person name="Demange N."/>
            <person name="Orjeda G."/>
            <person name="Samain S."/>
            <person name="Cattolico L."/>
            <person name="Pelletier E."/>
            <person name="Couloux A."/>
            <person name="Segurens B."/>
            <person name="Wincker P."/>
            <person name="D'Hont A."/>
            <person name="Scarpelli C."/>
            <person name="Weissenbach J."/>
            <person name="Salanoubat M."/>
            <person name="Quetier F."/>
            <person name="Yu Y."/>
            <person name="Kim H.R."/>
            <person name="Rambo T."/>
            <person name="Currie J."/>
            <person name="Collura K."/>
            <person name="Luo M."/>
            <person name="Yang T."/>
            <person name="Ammiraju J.S.S."/>
            <person name="Engler F."/>
            <person name="Soderlund C."/>
            <person name="Wing R.A."/>
            <person name="Palmer L.E."/>
            <person name="de la Bastide M."/>
            <person name="Spiegel L."/>
            <person name="Nascimento L."/>
            <person name="Zutavern T."/>
            <person name="O'Shaughnessy A."/>
            <person name="Dike S."/>
            <person name="Dedhia N."/>
            <person name="Preston R."/>
            <person name="Balija V."/>
            <person name="McCombie W.R."/>
            <person name="Chow T."/>
            <person name="Chen H."/>
            <person name="Chung M."/>
            <person name="Chen C."/>
            <person name="Shaw J."/>
            <person name="Wu H."/>
            <person name="Hsiao K."/>
            <person name="Chao Y."/>
            <person name="Chu M."/>
            <person name="Cheng C."/>
            <person name="Hour A."/>
            <person name="Lee P."/>
            <person name="Lin S."/>
            <person name="Lin Y."/>
            <person name="Liou J."/>
            <person name="Liu S."/>
            <person name="Hsing Y."/>
            <person name="Raghuvanshi S."/>
            <person name="Mohanty A."/>
            <person name="Bharti A.K."/>
            <person name="Gaur A."/>
            <person name="Gupta V."/>
            <person name="Kumar D."/>
            <person name="Ravi V."/>
            <person name="Vij S."/>
            <person name="Kapur A."/>
            <person name="Khurana P."/>
            <person name="Khurana P."/>
            <person name="Khurana J.P."/>
            <person name="Tyagi A.K."/>
            <person name="Gaikwad K."/>
            <person name="Singh A."/>
            <person name="Dalal V."/>
            <person name="Srivastava S."/>
            <person name="Dixit A."/>
            <person name="Pal A.K."/>
            <person name="Ghazi I.A."/>
            <person name="Yadav M."/>
            <person name="Pandit A."/>
            <person name="Bhargava A."/>
            <person name="Sureshbabu K."/>
            <person name="Batra K."/>
            <person name="Sharma T.R."/>
            <person name="Mohapatra T."/>
            <person name="Singh N.K."/>
            <person name="Messing J."/>
            <person name="Nelson A.B."/>
            <person name="Fuks G."/>
            <person name="Kavchok S."/>
            <person name="Keizer G."/>
            <person name="Linton E."/>
            <person name="Llaca V."/>
            <person name="Song R."/>
            <person name="Tanyolac B."/>
            <person name="Young S."/>
            <person name="Ho-Il K."/>
            <person name="Hahn J.H."/>
            <person name="Sangsakoo G."/>
            <person name="Vanavichit A."/>
            <person name="de Mattos Luiz.A.T."/>
            <person name="Zimmer P.D."/>
            <person name="Malone G."/>
            <person name="Dellagostin O."/>
            <person name="de Oliveira A.C."/>
            <person name="Bevan M."/>
            <person name="Bancroft I."/>
            <person name="Minx P."/>
            <person name="Cordum H."/>
            <person name="Wilson R."/>
            <person name="Cheng Z."/>
            <person name="Jin W."/>
            <person name="Jiang J."/>
            <person name="Leong S.A."/>
            <person name="Iwama H."/>
            <person name="Gojobori T."/>
            <person name="Itoh T."/>
            <person name="Niimura Y."/>
            <person name="Fujii Y."/>
            <person name="Habara T."/>
            <person name="Sakai H."/>
            <person name="Sato Y."/>
            <person name="Wilson G."/>
            <person name="Kumar K."/>
            <person name="McCouch S."/>
            <person name="Juretic N."/>
            <person name="Hoen D."/>
            <person name="Wright S."/>
            <person name="Bruskiewich R."/>
            <person name="Bureau T."/>
            <person name="Miyao A."/>
            <person name="Hirochika H."/>
            <person name="Nishikawa T."/>
            <person name="Kadowaki K."/>
            <person name="Sugiura M."/>
            <person name="Burr B."/>
            <person name="Sasaki T."/>
        </authorList>
    </citation>
    <scope>NUCLEOTIDE SEQUENCE [LARGE SCALE GENOMIC DNA]</scope>
    <source>
        <strain evidence="3">cv. Nipponbare</strain>
    </source>
</reference>
<proteinExistence type="predicted"/>
<name>A0A0P0X1M1_ORYSJ</name>
<dbReference type="AlphaFoldDB" id="A0A0P0X1M1"/>
<accession>A0A0P0X1M1</accession>
<evidence type="ECO:0000313" key="3">
    <source>
        <dbReference type="Proteomes" id="UP000059680"/>
    </source>
</evidence>
<protein>
    <submittedName>
        <fullName evidence="2">Os07g0113101 protein</fullName>
    </submittedName>
</protein>
<dbReference type="PaxDb" id="39947-A0A0P0X1M1"/>
<organism evidence="2 3">
    <name type="scientific">Oryza sativa subsp. japonica</name>
    <name type="common">Rice</name>
    <dbReference type="NCBI Taxonomy" id="39947"/>
    <lineage>
        <taxon>Eukaryota</taxon>
        <taxon>Viridiplantae</taxon>
        <taxon>Streptophyta</taxon>
        <taxon>Embryophyta</taxon>
        <taxon>Tracheophyta</taxon>
        <taxon>Spermatophyta</taxon>
        <taxon>Magnoliopsida</taxon>
        <taxon>Liliopsida</taxon>
        <taxon>Poales</taxon>
        <taxon>Poaceae</taxon>
        <taxon>BOP clade</taxon>
        <taxon>Oryzoideae</taxon>
        <taxon>Oryzeae</taxon>
        <taxon>Oryzinae</taxon>
        <taxon>Oryza</taxon>
        <taxon>Oryza sativa</taxon>
    </lineage>
</organism>
<reference evidence="2 3" key="2">
    <citation type="journal article" date="2013" name="Plant Cell Physiol.">
        <title>Rice Annotation Project Database (RAP-DB): an integrative and interactive database for rice genomics.</title>
        <authorList>
            <person name="Sakai H."/>
            <person name="Lee S.S."/>
            <person name="Tanaka T."/>
            <person name="Numa H."/>
            <person name="Kim J."/>
            <person name="Kawahara Y."/>
            <person name="Wakimoto H."/>
            <person name="Yang C.C."/>
            <person name="Iwamoto M."/>
            <person name="Abe T."/>
            <person name="Yamada Y."/>
            <person name="Muto A."/>
            <person name="Inokuchi H."/>
            <person name="Ikemura T."/>
            <person name="Matsumoto T."/>
            <person name="Sasaki T."/>
            <person name="Itoh T."/>
        </authorList>
    </citation>
    <scope>NUCLEOTIDE SEQUENCE [LARGE SCALE GENOMIC DNA]</scope>
    <source>
        <strain evidence="3">cv. Nipponbare</strain>
    </source>
</reference>
<dbReference type="Proteomes" id="UP000059680">
    <property type="component" value="Chromosome 7"/>
</dbReference>
<evidence type="ECO:0000313" key="2">
    <source>
        <dbReference type="EMBL" id="BAS99782.1"/>
    </source>
</evidence>
<dbReference type="PANTHER" id="PTHR35120">
    <property type="entry name" value="HISTONE ACETYLTRANSFERASE KAT6B-LIKE"/>
    <property type="match status" value="1"/>
</dbReference>
<feature type="compositionally biased region" description="Pro residues" evidence="1">
    <location>
        <begin position="26"/>
        <end position="40"/>
    </location>
</feature>
<dbReference type="EMBL" id="AP014963">
    <property type="protein sequence ID" value="BAS99782.1"/>
    <property type="molecule type" value="Genomic_DNA"/>
</dbReference>
<dbReference type="Gramene" id="Os07t0113101-00">
    <property type="protein sequence ID" value="Os07t0113101-00"/>
    <property type="gene ID" value="Os07g0113101"/>
</dbReference>
<gene>
    <name evidence="2" type="ordered locus">Os07g0113101</name>
    <name evidence="2" type="ORF">OSNPB_070113101</name>
</gene>